<keyword evidence="2 5" id="KW-0812">Transmembrane</keyword>
<evidence type="ECO:0000256" key="4">
    <source>
        <dbReference type="ARBA" id="ARBA00023136"/>
    </source>
</evidence>
<dbReference type="InterPro" id="IPR005942">
    <property type="entry name" value="Daunbcin-R_ABC-transpt"/>
</dbReference>
<evidence type="ECO:0000256" key="2">
    <source>
        <dbReference type="ARBA" id="ARBA00022692"/>
    </source>
</evidence>
<evidence type="ECO:0000256" key="3">
    <source>
        <dbReference type="ARBA" id="ARBA00022989"/>
    </source>
</evidence>
<evidence type="ECO:0000256" key="1">
    <source>
        <dbReference type="ARBA" id="ARBA00004141"/>
    </source>
</evidence>
<evidence type="ECO:0000259" key="6">
    <source>
        <dbReference type="PROSITE" id="PS51012"/>
    </source>
</evidence>
<keyword evidence="4 5" id="KW-0472">Membrane</keyword>
<sequence>MIRDLKGIYIIWLRDIKRFFRDKPRLISGIARPSLYLFILGSGLSSAFGMFGGREGDWYIDFIYPGILGMIVLFTSLFSSFSIVWDREFGFLKEILVAPISRTSIVVGKALSGSTISLLQGIILFIFAPLLHIKLNFLMVFKICLLILLTSFALTSLGILIASRMKSMQGFQMIMNFLVMPMFFLSGAMFPLKDLPKWLEYLVSINPLSYSIDAIRYVMLEDKTFLAHPLLINISVISIFAVIMISAAIFVFNLTD</sequence>
<feature type="domain" description="ABC transmembrane type-2" evidence="6">
    <location>
        <begin position="24"/>
        <end position="255"/>
    </location>
</feature>
<dbReference type="Pfam" id="PF01061">
    <property type="entry name" value="ABC2_membrane"/>
    <property type="match status" value="1"/>
</dbReference>
<dbReference type="GO" id="GO:0140359">
    <property type="term" value="F:ABC-type transporter activity"/>
    <property type="evidence" value="ECO:0007669"/>
    <property type="project" value="InterPro"/>
</dbReference>
<organism evidence="7">
    <name type="scientific">marine sediment metagenome</name>
    <dbReference type="NCBI Taxonomy" id="412755"/>
    <lineage>
        <taxon>unclassified sequences</taxon>
        <taxon>metagenomes</taxon>
        <taxon>ecological metagenomes</taxon>
    </lineage>
</organism>
<dbReference type="PRINTS" id="PR00164">
    <property type="entry name" value="ABC2TRNSPORT"/>
</dbReference>
<feature type="transmembrane region" description="Helical" evidence="5">
    <location>
        <begin position="106"/>
        <end position="131"/>
    </location>
</feature>
<dbReference type="NCBIfam" id="TIGR01247">
    <property type="entry name" value="drrB"/>
    <property type="match status" value="1"/>
</dbReference>
<feature type="transmembrane region" description="Helical" evidence="5">
    <location>
        <begin position="137"/>
        <end position="162"/>
    </location>
</feature>
<reference evidence="7" key="1">
    <citation type="journal article" date="2014" name="Front. Microbiol.">
        <title>High frequency of phylogenetically diverse reductive dehalogenase-homologous genes in deep subseafloor sedimentary metagenomes.</title>
        <authorList>
            <person name="Kawai M."/>
            <person name="Futagami T."/>
            <person name="Toyoda A."/>
            <person name="Takaki Y."/>
            <person name="Nishi S."/>
            <person name="Hori S."/>
            <person name="Arai W."/>
            <person name="Tsubouchi T."/>
            <person name="Morono Y."/>
            <person name="Uchiyama I."/>
            <person name="Ito T."/>
            <person name="Fujiyama A."/>
            <person name="Inagaki F."/>
            <person name="Takami H."/>
        </authorList>
    </citation>
    <scope>NUCLEOTIDE SEQUENCE</scope>
    <source>
        <strain evidence="7">Expedition CK06-06</strain>
    </source>
</reference>
<dbReference type="PIRSF" id="PIRSF006648">
    <property type="entry name" value="DrrB"/>
    <property type="match status" value="1"/>
</dbReference>
<evidence type="ECO:0000313" key="7">
    <source>
        <dbReference type="EMBL" id="GAG60942.1"/>
    </source>
</evidence>
<dbReference type="InterPro" id="IPR051784">
    <property type="entry name" value="Nod_factor_ABC_transporter"/>
</dbReference>
<evidence type="ECO:0000256" key="5">
    <source>
        <dbReference type="SAM" id="Phobius"/>
    </source>
</evidence>
<proteinExistence type="predicted"/>
<dbReference type="GO" id="GO:0043190">
    <property type="term" value="C:ATP-binding cassette (ABC) transporter complex"/>
    <property type="evidence" value="ECO:0007669"/>
    <property type="project" value="InterPro"/>
</dbReference>
<feature type="transmembrane region" description="Helical" evidence="5">
    <location>
        <begin position="63"/>
        <end position="85"/>
    </location>
</feature>
<feature type="transmembrane region" description="Helical" evidence="5">
    <location>
        <begin position="230"/>
        <end position="252"/>
    </location>
</feature>
<keyword evidence="3 5" id="KW-1133">Transmembrane helix</keyword>
<comment type="subcellular location">
    <subcellularLocation>
        <location evidence="1">Membrane</location>
        <topology evidence="1">Multi-pass membrane protein</topology>
    </subcellularLocation>
</comment>
<gene>
    <name evidence="7" type="ORF">S01H4_00085</name>
</gene>
<dbReference type="InterPro" id="IPR000412">
    <property type="entry name" value="ABC_2_transport"/>
</dbReference>
<dbReference type="AlphaFoldDB" id="X0ZSD9"/>
<dbReference type="EMBL" id="BART01000008">
    <property type="protein sequence ID" value="GAG60942.1"/>
    <property type="molecule type" value="Genomic_DNA"/>
</dbReference>
<feature type="transmembrane region" description="Helical" evidence="5">
    <location>
        <begin position="174"/>
        <end position="192"/>
    </location>
</feature>
<comment type="caution">
    <text evidence="7">The sequence shown here is derived from an EMBL/GenBank/DDBJ whole genome shotgun (WGS) entry which is preliminary data.</text>
</comment>
<accession>X0ZSD9</accession>
<dbReference type="InterPro" id="IPR013525">
    <property type="entry name" value="ABC2_TM"/>
</dbReference>
<dbReference type="PANTHER" id="PTHR43229:SF2">
    <property type="entry name" value="NODULATION PROTEIN J"/>
    <property type="match status" value="1"/>
</dbReference>
<dbReference type="PROSITE" id="PS51012">
    <property type="entry name" value="ABC_TM2"/>
    <property type="match status" value="1"/>
</dbReference>
<feature type="transmembrane region" description="Helical" evidence="5">
    <location>
        <begin position="33"/>
        <end position="51"/>
    </location>
</feature>
<name>X0ZSD9_9ZZZZ</name>
<dbReference type="PANTHER" id="PTHR43229">
    <property type="entry name" value="NODULATION PROTEIN J"/>
    <property type="match status" value="1"/>
</dbReference>
<dbReference type="InterPro" id="IPR047817">
    <property type="entry name" value="ABC2_TM_bact-type"/>
</dbReference>
<protein>
    <recommendedName>
        <fullName evidence="6">ABC transmembrane type-2 domain-containing protein</fullName>
    </recommendedName>
</protein>